<feature type="domain" description="HTH luxR-type" evidence="5">
    <location>
        <begin position="31"/>
        <end position="96"/>
    </location>
</feature>
<dbReference type="Pfam" id="PF00196">
    <property type="entry name" value="GerE"/>
    <property type="match status" value="1"/>
</dbReference>
<name>A0A5S4HCG2_9ACTN</name>
<dbReference type="InterPro" id="IPR000792">
    <property type="entry name" value="Tscrpt_reg_LuxR_C"/>
</dbReference>
<accession>A0A5S4HCG2</accession>
<dbReference type="Gene3D" id="1.10.10.10">
    <property type="entry name" value="Winged helix-like DNA-binding domain superfamily/Winged helix DNA-binding domain"/>
    <property type="match status" value="1"/>
</dbReference>
<dbReference type="Proteomes" id="UP000305238">
    <property type="component" value="Unassembled WGS sequence"/>
</dbReference>
<dbReference type="SUPFAM" id="SSF46894">
    <property type="entry name" value="C-terminal effector domain of the bipartite response regulators"/>
    <property type="match status" value="1"/>
</dbReference>
<dbReference type="InterPro" id="IPR036388">
    <property type="entry name" value="WH-like_DNA-bd_sf"/>
</dbReference>
<evidence type="ECO:0000313" key="6">
    <source>
        <dbReference type="EMBL" id="TMR42424.1"/>
    </source>
</evidence>
<dbReference type="SMART" id="SM00421">
    <property type="entry name" value="HTH_LUXR"/>
    <property type="match status" value="1"/>
</dbReference>
<reference evidence="6 7" key="1">
    <citation type="submission" date="2019-05" db="EMBL/GenBank/DDBJ databases">
        <title>Draft genome sequence of Actinomadura geliboluensis A8036.</title>
        <authorList>
            <person name="Saricaoglu S."/>
            <person name="Isik K."/>
        </authorList>
    </citation>
    <scope>NUCLEOTIDE SEQUENCE [LARGE SCALE GENOMIC DNA]</scope>
    <source>
        <strain evidence="6 7">A8036</strain>
    </source>
</reference>
<keyword evidence="7" id="KW-1185">Reference proteome</keyword>
<evidence type="ECO:0000256" key="4">
    <source>
        <dbReference type="SAM" id="MobiDB-lite"/>
    </source>
</evidence>
<dbReference type="PANTHER" id="PTHR44688">
    <property type="entry name" value="DNA-BINDING TRANSCRIPTIONAL ACTIVATOR DEVR_DOSR"/>
    <property type="match status" value="1"/>
</dbReference>
<dbReference type="InterPro" id="IPR016032">
    <property type="entry name" value="Sig_transdc_resp-reg_C-effctor"/>
</dbReference>
<dbReference type="GO" id="GO:0006355">
    <property type="term" value="P:regulation of DNA-templated transcription"/>
    <property type="evidence" value="ECO:0007669"/>
    <property type="project" value="InterPro"/>
</dbReference>
<gene>
    <name evidence="6" type="ORF">ETD96_00630</name>
</gene>
<organism evidence="6 7">
    <name type="scientific">Actinomadura geliboluensis</name>
    <dbReference type="NCBI Taxonomy" id="882440"/>
    <lineage>
        <taxon>Bacteria</taxon>
        <taxon>Bacillati</taxon>
        <taxon>Actinomycetota</taxon>
        <taxon>Actinomycetes</taxon>
        <taxon>Streptosporangiales</taxon>
        <taxon>Thermomonosporaceae</taxon>
        <taxon>Actinomadura</taxon>
    </lineage>
</organism>
<keyword evidence="1" id="KW-0805">Transcription regulation</keyword>
<protein>
    <submittedName>
        <fullName evidence="6">Response regulator transcription factor</fullName>
    </submittedName>
</protein>
<dbReference type="EMBL" id="VCKZ01000002">
    <property type="protein sequence ID" value="TMR42424.1"/>
    <property type="molecule type" value="Genomic_DNA"/>
</dbReference>
<dbReference type="PANTHER" id="PTHR44688:SF16">
    <property type="entry name" value="DNA-BINDING TRANSCRIPTIONAL ACTIVATOR DEVR_DOSR"/>
    <property type="match status" value="1"/>
</dbReference>
<evidence type="ECO:0000313" key="7">
    <source>
        <dbReference type="Proteomes" id="UP000305238"/>
    </source>
</evidence>
<proteinExistence type="predicted"/>
<evidence type="ECO:0000256" key="3">
    <source>
        <dbReference type="ARBA" id="ARBA00023163"/>
    </source>
</evidence>
<comment type="caution">
    <text evidence="6">The sequence shown here is derived from an EMBL/GenBank/DDBJ whole genome shotgun (WGS) entry which is preliminary data.</text>
</comment>
<sequence length="142" mass="14899">MSANAADLVIAVRTVATGVPYLDPVLERLAGGPATGPLTAREHEVLALMARGVHAKEIATELVLSVGTVRNHISAIMRKLDAKTQLDAVLIAEHEGWIELVGRKTSPRCDPAGSVTLPSPPRRRAAPGQARSSSEAGRPTDA</sequence>
<evidence type="ECO:0000256" key="1">
    <source>
        <dbReference type="ARBA" id="ARBA00023015"/>
    </source>
</evidence>
<keyword evidence="2" id="KW-0238">DNA-binding</keyword>
<dbReference type="PROSITE" id="PS50043">
    <property type="entry name" value="HTH_LUXR_2"/>
    <property type="match status" value="1"/>
</dbReference>
<keyword evidence="3" id="KW-0804">Transcription</keyword>
<feature type="region of interest" description="Disordered" evidence="4">
    <location>
        <begin position="103"/>
        <end position="142"/>
    </location>
</feature>
<dbReference type="GO" id="GO:0003677">
    <property type="term" value="F:DNA binding"/>
    <property type="evidence" value="ECO:0007669"/>
    <property type="project" value="UniProtKB-KW"/>
</dbReference>
<dbReference type="AlphaFoldDB" id="A0A5S4HCG2"/>
<dbReference type="CDD" id="cd06170">
    <property type="entry name" value="LuxR_C_like"/>
    <property type="match status" value="1"/>
</dbReference>
<evidence type="ECO:0000259" key="5">
    <source>
        <dbReference type="PROSITE" id="PS50043"/>
    </source>
</evidence>
<dbReference type="PROSITE" id="PS00622">
    <property type="entry name" value="HTH_LUXR_1"/>
    <property type="match status" value="1"/>
</dbReference>
<dbReference type="OrthoDB" id="9808843at2"/>
<dbReference type="PRINTS" id="PR00038">
    <property type="entry name" value="HTHLUXR"/>
</dbReference>
<evidence type="ECO:0000256" key="2">
    <source>
        <dbReference type="ARBA" id="ARBA00023125"/>
    </source>
</evidence>